<feature type="domain" description="DUF4314" evidence="2">
    <location>
        <begin position="6"/>
        <end position="68"/>
    </location>
</feature>
<dbReference type="EMBL" id="JACOPR010000007">
    <property type="protein sequence ID" value="MBC5731506.1"/>
    <property type="molecule type" value="Genomic_DNA"/>
</dbReference>
<sequence length="283" mass="31642">MQDVSKEWLDFLRGQFPAGSRIQTWKLDDPRNTLKEAGTLEHIDDEGRFHVRQSDGGERILTLGEEMFSVHPPEPSLLKLYMPLTASFYARNEWGDWDETGEEWDGRTLLDYEGSILSALVKNRMPEETERGLMHWYGKQDSLDAKVRSAVITAEVRAGRLWGVAECQVIGRLSPEELTSLKGYLSGQASDGWGEGFEQREIQVDGGELYVHLWQSEGWSIQTEAERFGPQQVQESPDDGIPTEAQHSGFGGERSSCGMSEPCPQGEAKDIKHGTTMGGMAFG</sequence>
<organism evidence="3 4">
    <name type="scientific">Pseudoflavonifractor hominis</name>
    <dbReference type="NCBI Taxonomy" id="2763059"/>
    <lineage>
        <taxon>Bacteria</taxon>
        <taxon>Bacillati</taxon>
        <taxon>Bacillota</taxon>
        <taxon>Clostridia</taxon>
        <taxon>Eubacteriales</taxon>
        <taxon>Oscillospiraceae</taxon>
        <taxon>Pseudoflavonifractor</taxon>
    </lineage>
</organism>
<keyword evidence="4" id="KW-1185">Reference proteome</keyword>
<comment type="caution">
    <text evidence="3">The sequence shown here is derived from an EMBL/GenBank/DDBJ whole genome shotgun (WGS) entry which is preliminary data.</text>
</comment>
<gene>
    <name evidence="3" type="ORF">H8S34_11785</name>
</gene>
<dbReference type="RefSeq" id="WP_186964073.1">
    <property type="nucleotide sequence ID" value="NZ_JACOPR010000007.1"/>
</dbReference>
<evidence type="ECO:0000259" key="2">
    <source>
        <dbReference type="Pfam" id="PF14192"/>
    </source>
</evidence>
<evidence type="ECO:0000256" key="1">
    <source>
        <dbReference type="SAM" id="MobiDB-lite"/>
    </source>
</evidence>
<name>A0ABR7HVL5_9FIRM</name>
<feature type="region of interest" description="Disordered" evidence="1">
    <location>
        <begin position="230"/>
        <end position="283"/>
    </location>
</feature>
<dbReference type="Pfam" id="PF14192">
    <property type="entry name" value="DUF4314"/>
    <property type="match status" value="1"/>
</dbReference>
<dbReference type="Proteomes" id="UP000660021">
    <property type="component" value="Unassembled WGS sequence"/>
</dbReference>
<protein>
    <submittedName>
        <fullName evidence="3">DUF4314 domain-containing protein</fullName>
    </submittedName>
</protein>
<evidence type="ECO:0000313" key="3">
    <source>
        <dbReference type="EMBL" id="MBC5731506.1"/>
    </source>
</evidence>
<evidence type="ECO:0000313" key="4">
    <source>
        <dbReference type="Proteomes" id="UP000660021"/>
    </source>
</evidence>
<proteinExistence type="predicted"/>
<accession>A0ABR7HVL5</accession>
<reference evidence="3 4" key="1">
    <citation type="submission" date="2020-08" db="EMBL/GenBank/DDBJ databases">
        <title>Genome public.</title>
        <authorList>
            <person name="Liu C."/>
            <person name="Sun Q."/>
        </authorList>
    </citation>
    <scope>NUCLEOTIDE SEQUENCE [LARGE SCALE GENOMIC DNA]</scope>
    <source>
        <strain evidence="3 4">New-38</strain>
    </source>
</reference>
<dbReference type="InterPro" id="IPR025463">
    <property type="entry name" value="DUF4314"/>
</dbReference>